<dbReference type="SUPFAM" id="SSF74650">
    <property type="entry name" value="Galactose mutarotase-like"/>
    <property type="match status" value="1"/>
</dbReference>
<keyword evidence="2" id="KW-1185">Reference proteome</keyword>
<dbReference type="InterPro" id="IPR011013">
    <property type="entry name" value="Gal_mutarotase_sf_dom"/>
</dbReference>
<sequence>MFTCYTKQDRFETYVLTNEDHKINIEVVPERGGIISKYIHNNEPIFYLEQETLEDTSKNIRGGNPILFPISSYLVNETYYYNDIAYQLKQHGFARNLEAKVIHTFADEHCASITLEMVDNEETYERYPFHFKLIMKYSLTKSGLSIQATINNNDNKVMPFYLGYHPYFYVEDKESIEINIPSSNYKEMVPNSVVQDKFNFNQPESTVIYEQLQSNHCEMIDHARQLKVTITSEDVYQYMVLWALQGKSFVCIEPWMAPENGMNVGQGIQYLEASQTHTSTIQITAESLI</sequence>
<proteinExistence type="predicted"/>
<protein>
    <recommendedName>
        <fullName evidence="3">Galactose mutarotase</fullName>
    </recommendedName>
</protein>
<evidence type="ECO:0008006" key="3">
    <source>
        <dbReference type="Google" id="ProtNLM"/>
    </source>
</evidence>
<evidence type="ECO:0000313" key="2">
    <source>
        <dbReference type="Proteomes" id="UP000659344"/>
    </source>
</evidence>
<organism evidence="1 2">
    <name type="scientific">Paenibacillus segetis</name>
    <dbReference type="NCBI Taxonomy" id="1325360"/>
    <lineage>
        <taxon>Bacteria</taxon>
        <taxon>Bacillati</taxon>
        <taxon>Bacillota</taxon>
        <taxon>Bacilli</taxon>
        <taxon>Bacillales</taxon>
        <taxon>Paenibacillaceae</taxon>
        <taxon>Paenibacillus</taxon>
    </lineage>
</organism>
<dbReference type="Pfam" id="PF01263">
    <property type="entry name" value="Aldose_epim"/>
    <property type="match status" value="1"/>
</dbReference>
<dbReference type="InterPro" id="IPR014718">
    <property type="entry name" value="GH-type_carb-bd"/>
</dbReference>
<name>A0ABQ1Y3M2_9BACL</name>
<accession>A0ABQ1Y3M2</accession>
<dbReference type="EMBL" id="BMFT01000001">
    <property type="protein sequence ID" value="GGH11465.1"/>
    <property type="molecule type" value="Genomic_DNA"/>
</dbReference>
<dbReference type="Proteomes" id="UP000659344">
    <property type="component" value="Unassembled WGS sequence"/>
</dbReference>
<comment type="caution">
    <text evidence="1">The sequence shown here is derived from an EMBL/GenBank/DDBJ whole genome shotgun (WGS) entry which is preliminary data.</text>
</comment>
<dbReference type="PANTHER" id="PTHR11122:SF13">
    <property type="entry name" value="GLUCOSE-6-PHOSPHATE 1-EPIMERASE"/>
    <property type="match status" value="1"/>
</dbReference>
<reference evidence="2" key="1">
    <citation type="journal article" date="2019" name="Int. J. Syst. Evol. Microbiol.">
        <title>The Global Catalogue of Microorganisms (GCM) 10K type strain sequencing project: providing services to taxonomists for standard genome sequencing and annotation.</title>
        <authorList>
            <consortium name="The Broad Institute Genomics Platform"/>
            <consortium name="The Broad Institute Genome Sequencing Center for Infectious Disease"/>
            <person name="Wu L."/>
            <person name="Ma J."/>
        </authorList>
    </citation>
    <scope>NUCLEOTIDE SEQUENCE [LARGE SCALE GENOMIC DNA]</scope>
    <source>
        <strain evidence="2">CGMCC 1.12769</strain>
    </source>
</reference>
<dbReference type="InterPro" id="IPR008183">
    <property type="entry name" value="Aldose_1/G6P_1-epimerase"/>
</dbReference>
<gene>
    <name evidence="1" type="ORF">GCM10008013_03270</name>
</gene>
<dbReference type="Gene3D" id="2.70.98.10">
    <property type="match status" value="1"/>
</dbReference>
<evidence type="ECO:0000313" key="1">
    <source>
        <dbReference type="EMBL" id="GGH11465.1"/>
    </source>
</evidence>
<dbReference type="RefSeq" id="WP_188535172.1">
    <property type="nucleotide sequence ID" value="NZ_BMFT01000001.1"/>
</dbReference>
<dbReference type="PANTHER" id="PTHR11122">
    <property type="entry name" value="APOSPORY-ASSOCIATED PROTEIN C-RELATED"/>
    <property type="match status" value="1"/>
</dbReference>